<reference evidence="1 2" key="1">
    <citation type="journal article" date="2017" name="Curr. Biol.">
        <title>Genome architecture and evolution of a unichromosomal asexual nematode.</title>
        <authorList>
            <person name="Fradin H."/>
            <person name="Zegar C."/>
            <person name="Gutwein M."/>
            <person name="Lucas J."/>
            <person name="Kovtun M."/>
            <person name="Corcoran D."/>
            <person name="Baugh L.R."/>
            <person name="Kiontke K."/>
            <person name="Gunsalus K."/>
            <person name="Fitch D.H."/>
            <person name="Piano F."/>
        </authorList>
    </citation>
    <scope>NUCLEOTIDE SEQUENCE [LARGE SCALE GENOMIC DNA]</scope>
    <source>
        <strain evidence="1">PF1309</strain>
    </source>
</reference>
<comment type="caution">
    <text evidence="1">The sequence shown here is derived from an EMBL/GenBank/DDBJ whole genome shotgun (WGS) entry which is preliminary data.</text>
</comment>
<accession>A0A2A2KBZ0</accession>
<evidence type="ECO:0000313" key="1">
    <source>
        <dbReference type="EMBL" id="PAV71441.1"/>
    </source>
</evidence>
<sequence>MNRRSRCSSGSHSRFFLQCASRRSISLTKSDSSRSELQTGSSLAEALHTLCVEHVIGVLEVIFEARKGDGQILLELLLLGRSELFDGDKRMLPTVDAEEEDVIEKVLCQADYGSLEF</sequence>
<evidence type="ECO:0000313" key="2">
    <source>
        <dbReference type="Proteomes" id="UP000218231"/>
    </source>
</evidence>
<dbReference type="Proteomes" id="UP000218231">
    <property type="component" value="Unassembled WGS sequence"/>
</dbReference>
<name>A0A2A2KBZ0_9BILA</name>
<keyword evidence="2" id="KW-1185">Reference proteome</keyword>
<protein>
    <submittedName>
        <fullName evidence="1">Uncharacterized protein</fullName>
    </submittedName>
</protein>
<proteinExistence type="predicted"/>
<dbReference type="AlphaFoldDB" id="A0A2A2KBZ0"/>
<dbReference type="EMBL" id="LIAE01009029">
    <property type="protein sequence ID" value="PAV71441.1"/>
    <property type="molecule type" value="Genomic_DNA"/>
</dbReference>
<gene>
    <name evidence="1" type="ORF">WR25_18642</name>
</gene>
<organism evidence="1 2">
    <name type="scientific">Diploscapter pachys</name>
    <dbReference type="NCBI Taxonomy" id="2018661"/>
    <lineage>
        <taxon>Eukaryota</taxon>
        <taxon>Metazoa</taxon>
        <taxon>Ecdysozoa</taxon>
        <taxon>Nematoda</taxon>
        <taxon>Chromadorea</taxon>
        <taxon>Rhabditida</taxon>
        <taxon>Rhabditina</taxon>
        <taxon>Rhabditomorpha</taxon>
        <taxon>Rhabditoidea</taxon>
        <taxon>Rhabditidae</taxon>
        <taxon>Diploscapter</taxon>
    </lineage>
</organism>